<dbReference type="KEGG" id="mec:Q7C_2292"/>
<protein>
    <submittedName>
        <fullName evidence="1">Uncharacterized protein</fullName>
    </submittedName>
</protein>
<accession>I1YKI3</accession>
<name>I1YKI3_METFJ</name>
<dbReference type="HOGENOM" id="CLU_3345789_0_0_6"/>
<organism evidence="1 2">
    <name type="scientific">Methylophaga frappieri (strain ATCC BAA-2434 / DSM 25690 / JAM7)</name>
    <dbReference type="NCBI Taxonomy" id="754477"/>
    <lineage>
        <taxon>Bacteria</taxon>
        <taxon>Pseudomonadati</taxon>
        <taxon>Pseudomonadota</taxon>
        <taxon>Gammaproteobacteria</taxon>
        <taxon>Thiotrichales</taxon>
        <taxon>Piscirickettsiaceae</taxon>
        <taxon>Methylophaga</taxon>
    </lineage>
</organism>
<gene>
    <name evidence="1" type="ordered locus">Q7C_2292</name>
</gene>
<sequence length="37" mass="4225">MTEFDGLLTQLFDHMLNATGTEWQGTFINMKYVQGSV</sequence>
<dbReference type="AlphaFoldDB" id="I1YKI3"/>
<evidence type="ECO:0000313" key="1">
    <source>
        <dbReference type="EMBL" id="AFJ03426.1"/>
    </source>
</evidence>
<proteinExistence type="predicted"/>
<dbReference type="Proteomes" id="UP000009145">
    <property type="component" value="Chromosome"/>
</dbReference>
<dbReference type="PATRIC" id="fig|754477.3.peg.2259"/>
<reference evidence="1 2" key="1">
    <citation type="journal article" date="2012" name="J. Bacteriol.">
        <title>Complete genome sequences of Methylophaga sp. strain JAM1 and Methylophaga sp. strain JAM7.</title>
        <authorList>
            <person name="Villeneuve C."/>
            <person name="Martineau C."/>
            <person name="Mauffrey F."/>
            <person name="Villemur R."/>
        </authorList>
    </citation>
    <scope>NUCLEOTIDE SEQUENCE [LARGE SCALE GENOMIC DNA]</scope>
    <source>
        <strain evidence="1 2">JAM7</strain>
    </source>
</reference>
<evidence type="ECO:0000313" key="2">
    <source>
        <dbReference type="Proteomes" id="UP000009145"/>
    </source>
</evidence>
<keyword evidence="2" id="KW-1185">Reference proteome</keyword>
<dbReference type="EMBL" id="CP003380">
    <property type="protein sequence ID" value="AFJ03426.1"/>
    <property type="molecule type" value="Genomic_DNA"/>
</dbReference>